<evidence type="ECO:0000256" key="8">
    <source>
        <dbReference type="ARBA" id="ARBA00022692"/>
    </source>
</evidence>
<evidence type="ECO:0000256" key="3">
    <source>
        <dbReference type="ARBA" id="ARBA00010199"/>
    </source>
</evidence>
<feature type="transmembrane region" description="Helical" evidence="13">
    <location>
        <begin position="91"/>
        <end position="112"/>
    </location>
</feature>
<evidence type="ECO:0000256" key="4">
    <source>
        <dbReference type="ARBA" id="ARBA00020268"/>
    </source>
</evidence>
<feature type="transmembrane region" description="Helical" evidence="13">
    <location>
        <begin position="318"/>
        <end position="337"/>
    </location>
</feature>
<keyword evidence="5" id="KW-0813">Transport</keyword>
<evidence type="ECO:0000313" key="15">
    <source>
        <dbReference type="Proteomes" id="UP001470288"/>
    </source>
</evidence>
<keyword evidence="10" id="KW-0406">Ion transport</keyword>
<comment type="caution">
    <text evidence="14">The sequence shown here is derived from an EMBL/GenBank/DDBJ whole genome shotgun (WGS) entry which is preliminary data.</text>
</comment>
<feature type="transmembrane region" description="Helical" evidence="13">
    <location>
        <begin position="413"/>
        <end position="432"/>
    </location>
</feature>
<organism evidence="14 15">
    <name type="scientific">Hominiventricola aquisgranensis</name>
    <dbReference type="NCBI Taxonomy" id="3133164"/>
    <lineage>
        <taxon>Bacteria</taxon>
        <taxon>Bacillati</taxon>
        <taxon>Bacillota</taxon>
        <taxon>Clostridia</taxon>
        <taxon>Lachnospirales</taxon>
        <taxon>Lachnospiraceae</taxon>
        <taxon>Hominiventricola</taxon>
    </lineage>
</organism>
<keyword evidence="11 13" id="KW-0472">Membrane</keyword>
<gene>
    <name evidence="14" type="ORF">WMO62_13390</name>
</gene>
<evidence type="ECO:0000256" key="11">
    <source>
        <dbReference type="ARBA" id="ARBA00023136"/>
    </source>
</evidence>
<name>A0ABV1I3M3_9FIRM</name>
<protein>
    <recommendedName>
        <fullName evidence="4">Probable multidrug resistance protein NorM</fullName>
    </recommendedName>
    <alternativeName>
        <fullName evidence="12">Multidrug-efflux transporter</fullName>
    </alternativeName>
</protein>
<comment type="function">
    <text evidence="1">Multidrug efflux pump.</text>
</comment>
<feature type="transmembrane region" description="Helical" evidence="13">
    <location>
        <begin position="132"/>
        <end position="156"/>
    </location>
</feature>
<evidence type="ECO:0000256" key="10">
    <source>
        <dbReference type="ARBA" id="ARBA00023065"/>
    </source>
</evidence>
<dbReference type="RefSeq" id="WP_349144966.1">
    <property type="nucleotide sequence ID" value="NZ_JBBMFC010000028.1"/>
</dbReference>
<evidence type="ECO:0000256" key="2">
    <source>
        <dbReference type="ARBA" id="ARBA00004651"/>
    </source>
</evidence>
<dbReference type="PIRSF" id="PIRSF006603">
    <property type="entry name" value="DinF"/>
    <property type="match status" value="1"/>
</dbReference>
<evidence type="ECO:0000256" key="13">
    <source>
        <dbReference type="SAM" id="Phobius"/>
    </source>
</evidence>
<dbReference type="Pfam" id="PF01554">
    <property type="entry name" value="MatE"/>
    <property type="match status" value="2"/>
</dbReference>
<dbReference type="EMBL" id="JBBMFC010000028">
    <property type="protein sequence ID" value="MEQ2579804.1"/>
    <property type="molecule type" value="Genomic_DNA"/>
</dbReference>
<comment type="similarity">
    <text evidence="3">Belongs to the multi antimicrobial extrusion (MATE) (TC 2.A.66.1) family.</text>
</comment>
<dbReference type="InterPro" id="IPR050222">
    <property type="entry name" value="MATE_MdtK"/>
</dbReference>
<keyword evidence="6" id="KW-0050">Antiport</keyword>
<dbReference type="PANTHER" id="PTHR43298">
    <property type="entry name" value="MULTIDRUG RESISTANCE PROTEIN NORM-RELATED"/>
    <property type="match status" value="1"/>
</dbReference>
<evidence type="ECO:0000256" key="5">
    <source>
        <dbReference type="ARBA" id="ARBA00022448"/>
    </source>
</evidence>
<evidence type="ECO:0000313" key="14">
    <source>
        <dbReference type="EMBL" id="MEQ2579804.1"/>
    </source>
</evidence>
<evidence type="ECO:0000256" key="9">
    <source>
        <dbReference type="ARBA" id="ARBA00022989"/>
    </source>
</evidence>
<dbReference type="PANTHER" id="PTHR43298:SF2">
    <property type="entry name" value="FMN_FAD EXPORTER YEEO-RELATED"/>
    <property type="match status" value="1"/>
</dbReference>
<proteinExistence type="inferred from homology"/>
<feature type="transmembrane region" description="Helical" evidence="13">
    <location>
        <begin position="257"/>
        <end position="277"/>
    </location>
</feature>
<evidence type="ECO:0000256" key="12">
    <source>
        <dbReference type="ARBA" id="ARBA00031636"/>
    </source>
</evidence>
<dbReference type="InterPro" id="IPR002528">
    <property type="entry name" value="MATE_fam"/>
</dbReference>
<feature type="transmembrane region" description="Helical" evidence="13">
    <location>
        <begin position="194"/>
        <end position="214"/>
    </location>
</feature>
<dbReference type="InterPro" id="IPR048279">
    <property type="entry name" value="MdtK-like"/>
</dbReference>
<feature type="transmembrane region" description="Helical" evidence="13">
    <location>
        <begin position="283"/>
        <end position="306"/>
    </location>
</feature>
<dbReference type="Proteomes" id="UP001470288">
    <property type="component" value="Unassembled WGS sequence"/>
</dbReference>
<feature type="transmembrane region" description="Helical" evidence="13">
    <location>
        <begin position="168"/>
        <end position="188"/>
    </location>
</feature>
<dbReference type="NCBIfam" id="TIGR00797">
    <property type="entry name" value="matE"/>
    <property type="match status" value="1"/>
</dbReference>
<keyword evidence="8 13" id="KW-0812">Transmembrane</keyword>
<reference evidence="14 15" key="1">
    <citation type="submission" date="2024-03" db="EMBL/GenBank/DDBJ databases">
        <title>Human intestinal bacterial collection.</title>
        <authorList>
            <person name="Pauvert C."/>
            <person name="Hitch T.C.A."/>
            <person name="Clavel T."/>
        </authorList>
    </citation>
    <scope>NUCLEOTIDE SEQUENCE [LARGE SCALE GENOMIC DNA]</scope>
    <source>
        <strain evidence="14 15">CLA-AA-H78B</strain>
    </source>
</reference>
<evidence type="ECO:0000256" key="1">
    <source>
        <dbReference type="ARBA" id="ARBA00003408"/>
    </source>
</evidence>
<keyword evidence="9 13" id="KW-1133">Transmembrane helix</keyword>
<sequence>MKGKEAGLFDNKALASLILPLLVEQFLAVLVGMADSIMVASVGEAAVSGVSLVDNVMVLFINLFAALATGGAVIAGQYLGQEDRRSSGKAATQLIWFMTAVSFGIMMLIYLGKNFILHQIFGAIEADVCAHANTYLLIVAASVPFLAIYNGGAAIFRTMGNSGVSMKVSVIMNAINCGGNALLIYGLHCGTEGVAIPTLLSRAVAAVLIVILLSRTKGPIRIERSLHIKFDGRMIRRILGIGLPNGMENSMFQLGKIMVLSLVSTFGTSAIAANAVSNAVAQFQILPGMAINLAVTAVIARCIGAGRYDQAEYYTKKLVLLVYFCHITVNICIWLALPLILKVYNLSPETADTARQILHFHGISASIVWPVAFTLPCTLRAAGDAKVTMYISIASMWFCRIVMSYVLGKYLGMGVFGVWVAMIFDWCVRFVAMTFRYRQGKWKQIDSLA</sequence>
<accession>A0ABV1I3M3</accession>
<keyword evidence="15" id="KW-1185">Reference proteome</keyword>
<comment type="subcellular location">
    <subcellularLocation>
        <location evidence="2">Cell membrane</location>
        <topology evidence="2">Multi-pass membrane protein</topology>
    </subcellularLocation>
</comment>
<evidence type="ECO:0000256" key="7">
    <source>
        <dbReference type="ARBA" id="ARBA00022475"/>
    </source>
</evidence>
<evidence type="ECO:0000256" key="6">
    <source>
        <dbReference type="ARBA" id="ARBA00022449"/>
    </source>
</evidence>
<dbReference type="CDD" id="cd13137">
    <property type="entry name" value="MATE_NorM_like"/>
    <property type="match status" value="1"/>
</dbReference>
<feature type="transmembrane region" description="Helical" evidence="13">
    <location>
        <begin position="357"/>
        <end position="375"/>
    </location>
</feature>
<feature type="transmembrane region" description="Helical" evidence="13">
    <location>
        <begin position="59"/>
        <end position="79"/>
    </location>
</feature>
<keyword evidence="7" id="KW-1003">Cell membrane</keyword>